<dbReference type="InterPro" id="IPR024535">
    <property type="entry name" value="RHGA/B-epi-like_pectate_lyase"/>
</dbReference>
<organism evidence="3 4">
    <name type="scientific">Zizania palustris</name>
    <name type="common">Northern wild rice</name>
    <dbReference type="NCBI Taxonomy" id="103762"/>
    <lineage>
        <taxon>Eukaryota</taxon>
        <taxon>Viridiplantae</taxon>
        <taxon>Streptophyta</taxon>
        <taxon>Embryophyta</taxon>
        <taxon>Tracheophyta</taxon>
        <taxon>Spermatophyta</taxon>
        <taxon>Magnoliopsida</taxon>
        <taxon>Liliopsida</taxon>
        <taxon>Poales</taxon>
        <taxon>Poaceae</taxon>
        <taxon>BOP clade</taxon>
        <taxon>Oryzoideae</taxon>
        <taxon>Oryzeae</taxon>
        <taxon>Zizaniinae</taxon>
        <taxon>Zizania</taxon>
    </lineage>
</organism>
<comment type="caution">
    <text evidence="3">The sequence shown here is derived from an EMBL/GenBank/DDBJ whole genome shotgun (WGS) entry which is preliminary data.</text>
</comment>
<protein>
    <recommendedName>
        <fullName evidence="2">Rhamnogalacturonase A/B/Epimerase-like pectate lyase domain-containing protein</fullName>
    </recommendedName>
</protein>
<dbReference type="OrthoDB" id="187139at2759"/>
<dbReference type="Pfam" id="PF12708">
    <property type="entry name" value="Pect-lyase_RHGA_epim"/>
    <property type="match status" value="1"/>
</dbReference>
<dbReference type="Proteomes" id="UP000729402">
    <property type="component" value="Unassembled WGS sequence"/>
</dbReference>
<keyword evidence="4" id="KW-1185">Reference proteome</keyword>
<dbReference type="PANTHER" id="PTHR31339">
    <property type="entry name" value="PECTIN LYASE-RELATED"/>
    <property type="match status" value="1"/>
</dbReference>
<evidence type="ECO:0000313" key="4">
    <source>
        <dbReference type="Proteomes" id="UP000729402"/>
    </source>
</evidence>
<reference evidence="3" key="2">
    <citation type="submission" date="2021-02" db="EMBL/GenBank/DDBJ databases">
        <authorList>
            <person name="Kimball J.A."/>
            <person name="Haas M.W."/>
            <person name="Macchietto M."/>
            <person name="Kono T."/>
            <person name="Duquette J."/>
            <person name="Shao M."/>
        </authorList>
    </citation>
    <scope>NUCLEOTIDE SEQUENCE</scope>
    <source>
        <tissue evidence="3">Fresh leaf tissue</tissue>
    </source>
</reference>
<reference evidence="3" key="1">
    <citation type="journal article" date="2021" name="bioRxiv">
        <title>Whole Genome Assembly and Annotation of Northern Wild Rice, Zizania palustris L., Supports a Whole Genome Duplication in the Zizania Genus.</title>
        <authorList>
            <person name="Haas M."/>
            <person name="Kono T."/>
            <person name="Macchietto M."/>
            <person name="Millas R."/>
            <person name="McGilp L."/>
            <person name="Shao M."/>
            <person name="Duquette J."/>
            <person name="Hirsch C.N."/>
            <person name="Kimball J."/>
        </authorList>
    </citation>
    <scope>NUCLEOTIDE SEQUENCE</scope>
    <source>
        <tissue evidence="3">Fresh leaf tissue</tissue>
    </source>
</reference>
<feature type="domain" description="Rhamnogalacturonase A/B/Epimerase-like pectate lyase" evidence="2">
    <location>
        <begin position="50"/>
        <end position="130"/>
    </location>
</feature>
<keyword evidence="1" id="KW-0732">Signal</keyword>
<accession>A0A8J5RR33</accession>
<dbReference type="InterPro" id="IPR051801">
    <property type="entry name" value="GH28_Enzymes"/>
</dbReference>
<name>A0A8J5RR33_ZIZPA</name>
<gene>
    <name evidence="3" type="ORF">GUJ93_ZPchr0009g662</name>
</gene>
<evidence type="ECO:0000313" key="3">
    <source>
        <dbReference type="EMBL" id="KAG8049973.1"/>
    </source>
</evidence>
<dbReference type="AlphaFoldDB" id="A0A8J5RR33"/>
<dbReference type="EMBL" id="JAAALK010000289">
    <property type="protein sequence ID" value="KAG8049973.1"/>
    <property type="molecule type" value="Genomic_DNA"/>
</dbReference>
<evidence type="ECO:0000259" key="2">
    <source>
        <dbReference type="Pfam" id="PF12708"/>
    </source>
</evidence>
<feature type="signal peptide" evidence="1">
    <location>
        <begin position="1"/>
        <end position="33"/>
    </location>
</feature>
<evidence type="ECO:0000256" key="1">
    <source>
        <dbReference type="SAM" id="SignalP"/>
    </source>
</evidence>
<dbReference type="PANTHER" id="PTHR31339:SF66">
    <property type="entry name" value="OS06G0106800 PROTEIN"/>
    <property type="match status" value="1"/>
</dbReference>
<feature type="chain" id="PRO_5035249705" description="Rhamnogalacturonase A/B/Epimerase-like pectate lyase domain-containing protein" evidence="1">
    <location>
        <begin position="34"/>
        <end position="153"/>
    </location>
</feature>
<proteinExistence type="predicted"/>
<sequence length="153" mass="16857">MALPTQTPKHTSPLHLIRSVCVLLLAVASTVCAGQSMYMAPSCREHTASLTDFGGVGDGATSNTKAFQSAVEHLSQYSGESGGGGMLYVPAGKWLTGPFNLTSHFTLYLHSDAVILGSTDMSEWQIIDRRPLRQPHRRLQPHRRRHNRCERDD</sequence>